<protein>
    <submittedName>
        <fullName evidence="2">Redoxin domain-containing protein</fullName>
    </submittedName>
</protein>
<feature type="domain" description="Thioredoxin" evidence="1">
    <location>
        <begin position="67"/>
        <end position="221"/>
    </location>
</feature>
<dbReference type="PROSITE" id="PS51352">
    <property type="entry name" value="THIOREDOXIN_2"/>
    <property type="match status" value="1"/>
</dbReference>
<dbReference type="Proteomes" id="UP000289734">
    <property type="component" value="Unassembled WGS sequence"/>
</dbReference>
<dbReference type="InterPro" id="IPR013766">
    <property type="entry name" value="Thioredoxin_domain"/>
</dbReference>
<comment type="caution">
    <text evidence="2">The sequence shown here is derived from an EMBL/GenBank/DDBJ whole genome shotgun (WGS) entry which is preliminary data.</text>
</comment>
<dbReference type="InterPro" id="IPR000866">
    <property type="entry name" value="AhpC/TSA"/>
</dbReference>
<gene>
    <name evidence="2" type="ORF">EQG68_13370</name>
</gene>
<accession>A0A4V1N3L8</accession>
<dbReference type="SUPFAM" id="SSF52833">
    <property type="entry name" value="Thioredoxin-like"/>
    <property type="match status" value="1"/>
</dbReference>
<reference evidence="3" key="1">
    <citation type="submission" date="2019-01" db="EMBL/GenBank/DDBJ databases">
        <title>Cytophagaceae bacterium strain CAR-16.</title>
        <authorList>
            <person name="Chen W.-M."/>
        </authorList>
    </citation>
    <scope>NUCLEOTIDE SEQUENCE [LARGE SCALE GENOMIC DNA]</scope>
    <source>
        <strain evidence="3">ICH-30</strain>
    </source>
</reference>
<dbReference type="AlphaFoldDB" id="A0A4V1N3L8"/>
<evidence type="ECO:0000313" key="3">
    <source>
        <dbReference type="Proteomes" id="UP000289734"/>
    </source>
</evidence>
<keyword evidence="3" id="KW-1185">Reference proteome</keyword>
<dbReference type="OrthoDB" id="1134224at2"/>
<name>A0A4V1N3L8_9FLAO</name>
<dbReference type="EMBL" id="SBKQ01000015">
    <property type="protein sequence ID" value="RXR29116.1"/>
    <property type="molecule type" value="Genomic_DNA"/>
</dbReference>
<evidence type="ECO:0000259" key="1">
    <source>
        <dbReference type="PROSITE" id="PS51352"/>
    </source>
</evidence>
<proteinExistence type="predicted"/>
<dbReference type="Gene3D" id="3.40.30.10">
    <property type="entry name" value="Glutaredoxin"/>
    <property type="match status" value="1"/>
</dbReference>
<dbReference type="InterPro" id="IPR036249">
    <property type="entry name" value="Thioredoxin-like_sf"/>
</dbReference>
<dbReference type="RefSeq" id="WP_129465395.1">
    <property type="nucleotide sequence ID" value="NZ_SBKQ01000015.1"/>
</dbReference>
<sequence length="233" mass="27186">MKNIILILVFVTSNLVLLSQNVEDSPKLFTEAVRTNFHKYKSQSNEAYRNGDFERGQFLFDSLVQNQLIGSKFNDYTLKRVSNRKLKISKVKKPIFLITYAAWCVPGKGEIPALNKLAKENKDIEFIVIVWGKKKEVKKFAKKFNSHIEVCYAHKNYKNDNEIVESMRETLGFPTCYLIDEHLQVINIKRGATPTHFKTPSKKALEINYLVFKERLDELNKFKQDKKEFLVTN</sequence>
<evidence type="ECO:0000313" key="2">
    <source>
        <dbReference type="EMBL" id="RXR29116.1"/>
    </source>
</evidence>
<dbReference type="Pfam" id="PF00578">
    <property type="entry name" value="AhpC-TSA"/>
    <property type="match status" value="1"/>
</dbReference>
<dbReference type="GO" id="GO:0016491">
    <property type="term" value="F:oxidoreductase activity"/>
    <property type="evidence" value="ECO:0007669"/>
    <property type="project" value="InterPro"/>
</dbReference>
<dbReference type="GO" id="GO:0016209">
    <property type="term" value="F:antioxidant activity"/>
    <property type="evidence" value="ECO:0007669"/>
    <property type="project" value="InterPro"/>
</dbReference>
<organism evidence="2 3">
    <name type="scientific">Flavobacterium piscinae</name>
    <dbReference type="NCBI Taxonomy" id="2506424"/>
    <lineage>
        <taxon>Bacteria</taxon>
        <taxon>Pseudomonadati</taxon>
        <taxon>Bacteroidota</taxon>
        <taxon>Flavobacteriia</taxon>
        <taxon>Flavobacteriales</taxon>
        <taxon>Flavobacteriaceae</taxon>
        <taxon>Flavobacterium</taxon>
    </lineage>
</organism>